<evidence type="ECO:0000313" key="2">
    <source>
        <dbReference type="EMBL" id="APG65076.1"/>
    </source>
</evidence>
<feature type="chain" id="PRO_5012001356" evidence="1">
    <location>
        <begin position="23"/>
        <end position="149"/>
    </location>
</feature>
<gene>
    <name evidence="2" type="ORF">LPB136_06815</name>
</gene>
<proteinExistence type="predicted"/>
<dbReference type="Proteomes" id="UP000181898">
    <property type="component" value="Chromosome"/>
</dbReference>
<name>A0A1L3JIV2_9FLAO</name>
<dbReference type="EMBL" id="CP018155">
    <property type="protein sequence ID" value="APG65076.1"/>
    <property type="molecule type" value="Genomic_DNA"/>
</dbReference>
<feature type="signal peptide" evidence="1">
    <location>
        <begin position="1"/>
        <end position="22"/>
    </location>
</feature>
<keyword evidence="1" id="KW-0732">Signal</keyword>
<accession>A0A1L3JIV2</accession>
<dbReference type="AlphaFoldDB" id="A0A1L3JIV2"/>
<evidence type="ECO:0000313" key="3">
    <source>
        <dbReference type="Proteomes" id="UP000181898"/>
    </source>
</evidence>
<dbReference type="OrthoDB" id="1190088at2"/>
<dbReference type="RefSeq" id="WP_072555403.1">
    <property type="nucleotide sequence ID" value="NZ_CP018155.1"/>
</dbReference>
<keyword evidence="3" id="KW-1185">Reference proteome</keyword>
<sequence>MKKYITVLLVLSILLISNSLFSQKSPTYFSNEQNTFDQSKLITTNNINSLISVNQLNIGNQNQVILNQIGTYNVADVTQSQKTQQNISQIGRENYYGFIDYYNKTPINFNILQEGNSNSLQIYGSNSIMNGMEIIQKSNFKSIVIKNYK</sequence>
<dbReference type="KEGG" id="ten:LPB136_06815"/>
<reference evidence="2 3" key="1">
    <citation type="submission" date="2016-11" db="EMBL/GenBank/DDBJ databases">
        <title>Tenacibaculum sp. LPB0136, isolated from marine environment.</title>
        <authorList>
            <person name="Kim E."/>
            <person name="Yi H."/>
        </authorList>
    </citation>
    <scope>NUCLEOTIDE SEQUENCE [LARGE SCALE GENOMIC DNA]</scope>
    <source>
        <strain evidence="2 3">LPB0136</strain>
    </source>
</reference>
<protein>
    <submittedName>
        <fullName evidence="2">Uncharacterized protein</fullName>
    </submittedName>
</protein>
<dbReference type="STRING" id="1850252.LPB136_06815"/>
<organism evidence="2 3">
    <name type="scientific">Tenacibaculum todarodis</name>
    <dbReference type="NCBI Taxonomy" id="1850252"/>
    <lineage>
        <taxon>Bacteria</taxon>
        <taxon>Pseudomonadati</taxon>
        <taxon>Bacteroidota</taxon>
        <taxon>Flavobacteriia</taxon>
        <taxon>Flavobacteriales</taxon>
        <taxon>Flavobacteriaceae</taxon>
        <taxon>Tenacibaculum</taxon>
    </lineage>
</organism>
<evidence type="ECO:0000256" key="1">
    <source>
        <dbReference type="SAM" id="SignalP"/>
    </source>
</evidence>